<comment type="caution">
    <text evidence="6">The sequence shown here is derived from an EMBL/GenBank/DDBJ whole genome shotgun (WGS) entry which is preliminary data.</text>
</comment>
<dbReference type="InterPro" id="IPR000683">
    <property type="entry name" value="Gfo/Idh/MocA-like_OxRdtase_N"/>
</dbReference>
<dbReference type="PANTHER" id="PTHR22604:SF105">
    <property type="entry name" value="TRANS-1,2-DIHYDROBENZENE-1,2-DIOL DEHYDROGENASE"/>
    <property type="match status" value="1"/>
</dbReference>
<dbReference type="InterPro" id="IPR050984">
    <property type="entry name" value="Gfo/Idh/MocA_domain"/>
</dbReference>
<evidence type="ECO:0000256" key="1">
    <source>
        <dbReference type="ARBA" id="ARBA00010928"/>
    </source>
</evidence>
<evidence type="ECO:0000259" key="5">
    <source>
        <dbReference type="Pfam" id="PF22725"/>
    </source>
</evidence>
<dbReference type="GO" id="GO:0000166">
    <property type="term" value="F:nucleotide binding"/>
    <property type="evidence" value="ECO:0007669"/>
    <property type="project" value="InterPro"/>
</dbReference>
<sequence>MPSTLPRPRPWPTAARLRWGIVAPGGIAARFVRALAARTDHRVMAIGSRSAERARGFAHEHGVPRAYGSYDELVVDPEVDAVYIASPHSVHAEQALLAIAAGKHVLVEKPFTTTPADAARVFAAARDRGVLAMEAMWTRYLPQADSLRQLLEDGTLGDVTMVSADFGFSIPFMPAHRLFDPALAGGALFDAGVYPVSFISSVLGAPTSVSAIGSLADSGVDDQAIVSLGYPRAVAIAQTSLKSWSPVVATVCGTRGRLEIGPEFLRPTALRLTLVAPGSGATTAHWEDQEFADEPYEALACEASAFAFFVEQGLLESPVHPHAEVVSIIDILERAQKQIISSDVARNAGD</sequence>
<name>A0A7C9LIM9_9MICO</name>
<reference evidence="6 7" key="1">
    <citation type="submission" date="2019-11" db="EMBL/GenBank/DDBJ databases">
        <title>Agromyces kandeliae sp. nov., isolated from mangrove soil.</title>
        <authorList>
            <person name="Wang R."/>
        </authorList>
    </citation>
    <scope>NUCLEOTIDE SEQUENCE [LARGE SCALE GENOMIC DNA]</scope>
    <source>
        <strain evidence="6 7">JCM 11431</strain>
    </source>
</reference>
<dbReference type="AlphaFoldDB" id="A0A7C9LIM9"/>
<evidence type="ECO:0000259" key="4">
    <source>
        <dbReference type="Pfam" id="PF01408"/>
    </source>
</evidence>
<keyword evidence="3" id="KW-0520">NAD</keyword>
<dbReference type="Pfam" id="PF01408">
    <property type="entry name" value="GFO_IDH_MocA"/>
    <property type="match status" value="1"/>
</dbReference>
<evidence type="ECO:0000256" key="3">
    <source>
        <dbReference type="ARBA" id="ARBA00023027"/>
    </source>
</evidence>
<feature type="domain" description="GFO/IDH/MocA-like oxidoreductase" evidence="5">
    <location>
        <begin position="147"/>
        <end position="259"/>
    </location>
</feature>
<comment type="similarity">
    <text evidence="1">Belongs to the Gfo/Idh/MocA family.</text>
</comment>
<dbReference type="InterPro" id="IPR055170">
    <property type="entry name" value="GFO_IDH_MocA-like_dom"/>
</dbReference>
<proteinExistence type="inferred from homology"/>
<dbReference type="Gene3D" id="3.40.50.720">
    <property type="entry name" value="NAD(P)-binding Rossmann-like Domain"/>
    <property type="match status" value="1"/>
</dbReference>
<dbReference type="Pfam" id="PF22725">
    <property type="entry name" value="GFO_IDH_MocA_C3"/>
    <property type="match status" value="1"/>
</dbReference>
<gene>
    <name evidence="6" type="ORF">GLX25_16120</name>
</gene>
<dbReference type="OrthoDB" id="9815825at2"/>
<keyword evidence="7" id="KW-1185">Reference proteome</keyword>
<dbReference type="Proteomes" id="UP000480122">
    <property type="component" value="Unassembled WGS sequence"/>
</dbReference>
<evidence type="ECO:0000256" key="2">
    <source>
        <dbReference type="ARBA" id="ARBA00023002"/>
    </source>
</evidence>
<dbReference type="Gene3D" id="3.30.360.10">
    <property type="entry name" value="Dihydrodipicolinate Reductase, domain 2"/>
    <property type="match status" value="1"/>
</dbReference>
<protein>
    <submittedName>
        <fullName evidence="6">Gfo/Idh/MocA family oxidoreductase</fullName>
    </submittedName>
</protein>
<dbReference type="EMBL" id="WODA01000025">
    <property type="protein sequence ID" value="MUN08635.1"/>
    <property type="molecule type" value="Genomic_DNA"/>
</dbReference>
<feature type="domain" description="Gfo/Idh/MocA-like oxidoreductase N-terminal" evidence="4">
    <location>
        <begin position="17"/>
        <end position="133"/>
    </location>
</feature>
<dbReference type="RefSeq" id="WP_155843898.1">
    <property type="nucleotide sequence ID" value="NZ_BSEZ01000002.1"/>
</dbReference>
<dbReference type="PANTHER" id="PTHR22604">
    <property type="entry name" value="OXIDOREDUCTASES"/>
    <property type="match status" value="1"/>
</dbReference>
<evidence type="ECO:0000313" key="7">
    <source>
        <dbReference type="Proteomes" id="UP000480122"/>
    </source>
</evidence>
<organism evidence="6 7">
    <name type="scientific">Agromyces luteolus</name>
    <dbReference type="NCBI Taxonomy" id="88373"/>
    <lineage>
        <taxon>Bacteria</taxon>
        <taxon>Bacillati</taxon>
        <taxon>Actinomycetota</taxon>
        <taxon>Actinomycetes</taxon>
        <taxon>Micrococcales</taxon>
        <taxon>Microbacteriaceae</taxon>
        <taxon>Agromyces</taxon>
    </lineage>
</organism>
<dbReference type="InterPro" id="IPR036291">
    <property type="entry name" value="NAD(P)-bd_dom_sf"/>
</dbReference>
<evidence type="ECO:0000313" key="6">
    <source>
        <dbReference type="EMBL" id="MUN08635.1"/>
    </source>
</evidence>
<keyword evidence="2" id="KW-0560">Oxidoreductase</keyword>
<dbReference type="SUPFAM" id="SSF55347">
    <property type="entry name" value="Glyceraldehyde-3-phosphate dehydrogenase-like, C-terminal domain"/>
    <property type="match status" value="1"/>
</dbReference>
<dbReference type="SUPFAM" id="SSF51735">
    <property type="entry name" value="NAD(P)-binding Rossmann-fold domains"/>
    <property type="match status" value="1"/>
</dbReference>
<accession>A0A7C9LIM9</accession>
<dbReference type="GO" id="GO:0016491">
    <property type="term" value="F:oxidoreductase activity"/>
    <property type="evidence" value="ECO:0007669"/>
    <property type="project" value="UniProtKB-KW"/>
</dbReference>